<dbReference type="EMBL" id="CADEBC010000077">
    <property type="protein sequence ID" value="CAB3221929.1"/>
    <property type="molecule type" value="Genomic_DNA"/>
</dbReference>
<dbReference type="AlphaFoldDB" id="A0A8S0YQB6"/>
<keyword evidence="2" id="KW-1185">Reference proteome</keyword>
<dbReference type="Proteomes" id="UP000494106">
    <property type="component" value="Unassembled WGS sequence"/>
</dbReference>
<reference evidence="1 2" key="1">
    <citation type="submission" date="2020-04" db="EMBL/GenBank/DDBJ databases">
        <authorList>
            <person name="Wallbank WR R."/>
            <person name="Pardo Diaz C."/>
            <person name="Kozak K."/>
            <person name="Martin S."/>
            <person name="Jiggins C."/>
            <person name="Moest M."/>
            <person name="Warren A I."/>
            <person name="Byers J.R.P. K."/>
            <person name="Montejo-Kovacevich G."/>
            <person name="Yen C E."/>
        </authorList>
    </citation>
    <scope>NUCLEOTIDE SEQUENCE [LARGE SCALE GENOMIC DNA]</scope>
</reference>
<proteinExistence type="predicted"/>
<comment type="caution">
    <text evidence="1">The sequence shown here is derived from an EMBL/GenBank/DDBJ whole genome shotgun (WGS) entry which is preliminary data.</text>
</comment>
<name>A0A8S0YQB6_ARCPL</name>
<protein>
    <submittedName>
        <fullName evidence="1">Uncharacterized protein</fullName>
    </submittedName>
</protein>
<evidence type="ECO:0000313" key="1">
    <source>
        <dbReference type="EMBL" id="CAB3221929.1"/>
    </source>
</evidence>
<sequence length="331" mass="38002">MEKLLFKFASLAAADGKSNVICITSIGTPDGRMYEVPDDLKPASKHTALASTDVYAKVKNSLKKRHQTRAVWIPLSKELKNVYLDAGENIQYGDQYLDEITEGTMFSQNNTKINVPEKKNVSEIAERFLLEKFSNKTSNANQWIIEFESECERFEIVQNEEKIEILKHLLEKQCLDWYGSMLIKLTVNSEWSLWKANFCETYGNKGCSQIKYAFKFRFQSGSLLEYATKKEKLLLEVNKHINTQTMINLIVMGLPNYIIEKIDKGSVRTTANLYNEIGKHEYAVNKKNFYTPKQNASDSKGNIDKNKPCKTCEILNKGIRFHPEFMSSVVK</sequence>
<dbReference type="OrthoDB" id="7412149at2759"/>
<accession>A0A8S0YQB6</accession>
<organism evidence="1 2">
    <name type="scientific">Arctia plantaginis</name>
    <name type="common">Wood tiger moth</name>
    <name type="synonym">Phalaena plantaginis</name>
    <dbReference type="NCBI Taxonomy" id="874455"/>
    <lineage>
        <taxon>Eukaryota</taxon>
        <taxon>Metazoa</taxon>
        <taxon>Ecdysozoa</taxon>
        <taxon>Arthropoda</taxon>
        <taxon>Hexapoda</taxon>
        <taxon>Insecta</taxon>
        <taxon>Pterygota</taxon>
        <taxon>Neoptera</taxon>
        <taxon>Endopterygota</taxon>
        <taxon>Lepidoptera</taxon>
        <taxon>Glossata</taxon>
        <taxon>Ditrysia</taxon>
        <taxon>Noctuoidea</taxon>
        <taxon>Erebidae</taxon>
        <taxon>Arctiinae</taxon>
        <taxon>Arctia</taxon>
    </lineage>
</organism>
<gene>
    <name evidence="1" type="ORF">APLA_LOCUS752</name>
</gene>
<evidence type="ECO:0000313" key="2">
    <source>
        <dbReference type="Proteomes" id="UP000494106"/>
    </source>
</evidence>